<organism evidence="2 3">
    <name type="scientific">Lunasporangiospora selenospora</name>
    <dbReference type="NCBI Taxonomy" id="979761"/>
    <lineage>
        <taxon>Eukaryota</taxon>
        <taxon>Fungi</taxon>
        <taxon>Fungi incertae sedis</taxon>
        <taxon>Mucoromycota</taxon>
        <taxon>Mortierellomycotina</taxon>
        <taxon>Mortierellomycetes</taxon>
        <taxon>Mortierellales</taxon>
        <taxon>Mortierellaceae</taxon>
        <taxon>Lunasporangiospora</taxon>
    </lineage>
</organism>
<dbReference type="Proteomes" id="UP000780801">
    <property type="component" value="Unassembled WGS sequence"/>
</dbReference>
<feature type="coiled-coil region" evidence="1">
    <location>
        <begin position="12"/>
        <end position="57"/>
    </location>
</feature>
<feature type="non-terminal residue" evidence="2">
    <location>
        <position position="59"/>
    </location>
</feature>
<comment type="caution">
    <text evidence="2">The sequence shown here is derived from an EMBL/GenBank/DDBJ whole genome shotgun (WGS) entry which is preliminary data.</text>
</comment>
<proteinExistence type="predicted"/>
<evidence type="ECO:0000313" key="3">
    <source>
        <dbReference type="Proteomes" id="UP000780801"/>
    </source>
</evidence>
<sequence>MPDLPRPVQAQMDDLRKQYQSLDILVNKLKSLSGGTLAVQQELVRNAREESKALESKIE</sequence>
<dbReference type="AlphaFoldDB" id="A0A9P6K0P9"/>
<keyword evidence="1" id="KW-0175">Coiled coil</keyword>
<keyword evidence="3" id="KW-1185">Reference proteome</keyword>
<name>A0A9P6K0P9_9FUNG</name>
<accession>A0A9P6K0P9</accession>
<reference evidence="2" key="1">
    <citation type="journal article" date="2020" name="Fungal Divers.">
        <title>Resolving the Mortierellaceae phylogeny through synthesis of multi-gene phylogenetics and phylogenomics.</title>
        <authorList>
            <person name="Vandepol N."/>
            <person name="Liber J."/>
            <person name="Desiro A."/>
            <person name="Na H."/>
            <person name="Kennedy M."/>
            <person name="Barry K."/>
            <person name="Grigoriev I.V."/>
            <person name="Miller A.N."/>
            <person name="O'Donnell K."/>
            <person name="Stajich J.E."/>
            <person name="Bonito G."/>
        </authorList>
    </citation>
    <scope>NUCLEOTIDE SEQUENCE</scope>
    <source>
        <strain evidence="2">KOD1015</strain>
    </source>
</reference>
<evidence type="ECO:0000313" key="2">
    <source>
        <dbReference type="EMBL" id="KAF9540737.1"/>
    </source>
</evidence>
<dbReference type="EMBL" id="JAABOA010007529">
    <property type="protein sequence ID" value="KAF9540737.1"/>
    <property type="molecule type" value="Genomic_DNA"/>
</dbReference>
<evidence type="ECO:0000256" key="1">
    <source>
        <dbReference type="SAM" id="Coils"/>
    </source>
</evidence>
<gene>
    <name evidence="2" type="ORF">BGW38_009856</name>
</gene>
<protein>
    <submittedName>
        <fullName evidence="2">Uncharacterized protein</fullName>
    </submittedName>
</protein>